<proteinExistence type="predicted"/>
<protein>
    <submittedName>
        <fullName evidence="1">Uncharacterized protein</fullName>
    </submittedName>
</protein>
<name>A0A397ZHP1_BRACM</name>
<reference evidence="1 2" key="1">
    <citation type="submission" date="2018-06" db="EMBL/GenBank/DDBJ databases">
        <title>WGS assembly of Brassica rapa FPsc.</title>
        <authorList>
            <person name="Bowman J."/>
            <person name="Kohchi T."/>
            <person name="Yamato K."/>
            <person name="Jenkins J."/>
            <person name="Shu S."/>
            <person name="Ishizaki K."/>
            <person name="Yamaoka S."/>
            <person name="Nishihama R."/>
            <person name="Nakamura Y."/>
            <person name="Berger F."/>
            <person name="Adam C."/>
            <person name="Aki S."/>
            <person name="Althoff F."/>
            <person name="Araki T."/>
            <person name="Arteaga-Vazquez M."/>
            <person name="Balasubrmanian S."/>
            <person name="Bauer D."/>
            <person name="Boehm C."/>
            <person name="Briginshaw L."/>
            <person name="Caballero-Perez J."/>
            <person name="Catarino B."/>
            <person name="Chen F."/>
            <person name="Chiyoda S."/>
            <person name="Chovatia M."/>
            <person name="Davies K."/>
            <person name="Delmans M."/>
            <person name="Demura T."/>
            <person name="Dierschke T."/>
            <person name="Dolan L."/>
            <person name="Dorantes-Acosta A."/>
            <person name="Eklund D."/>
            <person name="Florent S."/>
            <person name="Flores-Sandoval E."/>
            <person name="Fujiyama A."/>
            <person name="Fukuzawa H."/>
            <person name="Galik B."/>
            <person name="Grimanelli D."/>
            <person name="Grimwood J."/>
            <person name="Grossniklaus U."/>
            <person name="Hamada T."/>
            <person name="Haseloff J."/>
            <person name="Hetherington A."/>
            <person name="Higo A."/>
            <person name="Hirakawa Y."/>
            <person name="Hundley H."/>
            <person name="Ikeda Y."/>
            <person name="Inoue K."/>
            <person name="Inoue S."/>
            <person name="Ishida S."/>
            <person name="Jia Q."/>
            <person name="Kakita M."/>
            <person name="Kanazawa T."/>
            <person name="Kawai Y."/>
            <person name="Kawashima T."/>
            <person name="Kennedy M."/>
            <person name="Kinose K."/>
            <person name="Kinoshita T."/>
            <person name="Kohara Y."/>
            <person name="Koide E."/>
            <person name="Komatsu K."/>
            <person name="Kopischke S."/>
            <person name="Kubo M."/>
            <person name="Kyozuka J."/>
            <person name="Lagercrantz U."/>
            <person name="Lin S."/>
            <person name="Lindquist E."/>
            <person name="Lipzen A."/>
            <person name="Lu C."/>
            <person name="Luna E."/>
            <person name="Martienssen R."/>
            <person name="Minamino N."/>
            <person name="Mizutani M."/>
            <person name="Mizutani M."/>
            <person name="Mochizuki N."/>
            <person name="Monte I."/>
            <person name="Mosher R."/>
            <person name="Nagasaki H."/>
            <person name="Nakagami H."/>
            <person name="Naramoto S."/>
            <person name="Nishitani K."/>
            <person name="Ohtani M."/>
            <person name="Okamoto T."/>
            <person name="Okumura M."/>
            <person name="Phillips J."/>
            <person name="Pollak B."/>
            <person name="Reinders A."/>
            <person name="Roevekamp M."/>
            <person name="Sano R."/>
            <person name="Sawa S."/>
            <person name="Schmid M."/>
            <person name="Shirakawa M."/>
            <person name="Solano R."/>
            <person name="Spunde A."/>
            <person name="Suetsugu N."/>
            <person name="Sugano S."/>
            <person name="Sugiyama A."/>
            <person name="Sun R."/>
            <person name="Suzuki Y."/>
            <person name="Takenaka M."/>
            <person name="Takezawa D."/>
            <person name="Tomogane H."/>
            <person name="Tsuzuki M."/>
            <person name="Ueda T."/>
            <person name="Umeda M."/>
            <person name="Ward J."/>
            <person name="Watanabe Y."/>
            <person name="Yazaki K."/>
            <person name="Yokoyama R."/>
            <person name="Yoshitake Y."/>
            <person name="Yotsui I."/>
            <person name="Zachgo S."/>
            <person name="Schmutz J."/>
        </authorList>
    </citation>
    <scope>NUCLEOTIDE SEQUENCE [LARGE SCALE GENOMIC DNA]</scope>
    <source>
        <strain evidence="2">cv. B-3</strain>
    </source>
</reference>
<dbReference type="AlphaFoldDB" id="A0A397ZHP1"/>
<gene>
    <name evidence="1" type="ORF">BRARA_D00379</name>
</gene>
<evidence type="ECO:0000313" key="2">
    <source>
        <dbReference type="Proteomes" id="UP000264353"/>
    </source>
</evidence>
<accession>A0A397ZHP1</accession>
<dbReference type="Proteomes" id="UP000264353">
    <property type="component" value="Chromosome A4"/>
</dbReference>
<dbReference type="EMBL" id="CM010631">
    <property type="protein sequence ID" value="RID65162.1"/>
    <property type="molecule type" value="Genomic_DNA"/>
</dbReference>
<sequence>MLTLLRVCHTSRKTHFPEALRLHRLLDLSYLFETIEITPIFHSTQLNVFCFFSSSHKIGFVTFDCFLIVAVHAN</sequence>
<organism evidence="1 2">
    <name type="scientific">Brassica campestris</name>
    <name type="common">Field mustard</name>
    <dbReference type="NCBI Taxonomy" id="3711"/>
    <lineage>
        <taxon>Eukaryota</taxon>
        <taxon>Viridiplantae</taxon>
        <taxon>Streptophyta</taxon>
        <taxon>Embryophyta</taxon>
        <taxon>Tracheophyta</taxon>
        <taxon>Spermatophyta</taxon>
        <taxon>Magnoliopsida</taxon>
        <taxon>eudicotyledons</taxon>
        <taxon>Gunneridae</taxon>
        <taxon>Pentapetalae</taxon>
        <taxon>rosids</taxon>
        <taxon>malvids</taxon>
        <taxon>Brassicales</taxon>
        <taxon>Brassicaceae</taxon>
        <taxon>Brassiceae</taxon>
        <taxon>Brassica</taxon>
    </lineage>
</organism>
<evidence type="ECO:0000313" key="1">
    <source>
        <dbReference type="EMBL" id="RID65162.1"/>
    </source>
</evidence>